<dbReference type="SUPFAM" id="SSF109604">
    <property type="entry name" value="HD-domain/PDEase-like"/>
    <property type="match status" value="1"/>
</dbReference>
<reference evidence="3" key="1">
    <citation type="journal article" date="2019" name="Int. J. Syst. Evol. Microbiol.">
        <title>The Global Catalogue of Microorganisms (GCM) 10K type strain sequencing project: providing services to taxonomists for standard genome sequencing and annotation.</title>
        <authorList>
            <consortium name="The Broad Institute Genomics Platform"/>
            <consortium name="The Broad Institute Genome Sequencing Center for Infectious Disease"/>
            <person name="Wu L."/>
            <person name="Ma J."/>
        </authorList>
    </citation>
    <scope>NUCLEOTIDE SEQUENCE [LARGE SCALE GENOMIC DNA]</scope>
    <source>
        <strain evidence="3">CCUG 56698</strain>
    </source>
</reference>
<keyword evidence="3" id="KW-1185">Reference proteome</keyword>
<dbReference type="EMBL" id="JBHTEF010000001">
    <property type="protein sequence ID" value="MFC7579814.1"/>
    <property type="molecule type" value="Genomic_DNA"/>
</dbReference>
<comment type="caution">
    <text evidence="2">The sequence shown here is derived from an EMBL/GenBank/DDBJ whole genome shotgun (WGS) entry which is preliminary data.</text>
</comment>
<organism evidence="2 3">
    <name type="scientific">Schaalia naturae</name>
    <dbReference type="NCBI Taxonomy" id="635203"/>
    <lineage>
        <taxon>Bacteria</taxon>
        <taxon>Bacillati</taxon>
        <taxon>Actinomycetota</taxon>
        <taxon>Actinomycetes</taxon>
        <taxon>Actinomycetales</taxon>
        <taxon>Actinomycetaceae</taxon>
        <taxon>Schaalia</taxon>
    </lineage>
</organism>
<name>A0ABW2SIZ5_9ACTO</name>
<evidence type="ECO:0000313" key="2">
    <source>
        <dbReference type="EMBL" id="MFC7579814.1"/>
    </source>
</evidence>
<dbReference type="PANTHER" id="PTHR21174">
    <property type="match status" value="1"/>
</dbReference>
<proteinExistence type="predicted"/>
<gene>
    <name evidence="2" type="ORF">ACFQWG_01030</name>
</gene>
<accession>A0ABW2SIZ5</accession>
<feature type="region of interest" description="Disordered" evidence="1">
    <location>
        <begin position="223"/>
        <end position="353"/>
    </location>
</feature>
<dbReference type="InterPro" id="IPR009218">
    <property type="entry name" value="HD_phosphohydro"/>
</dbReference>
<protein>
    <submittedName>
        <fullName evidence="2">Uncharacterized protein</fullName>
    </submittedName>
</protein>
<dbReference type="Proteomes" id="UP001596527">
    <property type="component" value="Unassembled WGS sequence"/>
</dbReference>
<evidence type="ECO:0000256" key="1">
    <source>
        <dbReference type="SAM" id="MobiDB-lite"/>
    </source>
</evidence>
<dbReference type="PANTHER" id="PTHR21174:SF0">
    <property type="entry name" value="HD PHOSPHOHYDROLASE FAMILY PROTEIN-RELATED"/>
    <property type="match status" value="1"/>
</dbReference>
<sequence length="353" mass="38838">MGTEAPQWLYRSFIDAMREIGATASDAELLTEARDLIGRWNEPIRHLHNIHHLINVLAHVDELSATAHDPDLLRVGAWYHGAVLNTAVEAAFAGSDADEIARRCAGFTSQRLSRLGVGREASERVAELIRDVALHVAPRDDVDAQVLVDADLATLACSPQEYKKYRQTLRQEYSDHDELAFLRARRRVVRHLLSRPALFQSPRGQAWESRARENLEAELAKTEETIAKLDPGDPEATTVERPDPDVEVVAGPTRSGQDPDEALTATGTLIIRRRHVLRKPGPGGSDTAAAPVTGDEAGASAGPDRDHEAPQRRLPDLRPDPAEERHPVEDEEDASSLETAIDALDVPSRPAER</sequence>
<dbReference type="RefSeq" id="WP_380971326.1">
    <property type="nucleotide sequence ID" value="NZ_JBHTEF010000001.1"/>
</dbReference>
<feature type="compositionally biased region" description="Basic and acidic residues" evidence="1">
    <location>
        <begin position="303"/>
        <end position="328"/>
    </location>
</feature>
<evidence type="ECO:0000313" key="3">
    <source>
        <dbReference type="Proteomes" id="UP001596527"/>
    </source>
</evidence>